<feature type="compositionally biased region" description="Polar residues" evidence="1">
    <location>
        <begin position="100"/>
        <end position="111"/>
    </location>
</feature>
<dbReference type="OrthoDB" id="9374162at2759"/>
<name>A0A813TXX2_9BILA</name>
<feature type="non-terminal residue" evidence="3">
    <location>
        <position position="387"/>
    </location>
</feature>
<dbReference type="Pfam" id="PF22070">
    <property type="entry name" value="Androglobin_V"/>
    <property type="match status" value="1"/>
</dbReference>
<feature type="compositionally biased region" description="Low complexity" evidence="1">
    <location>
        <begin position="79"/>
        <end position="99"/>
    </location>
</feature>
<sequence length="387" mass="43812">RSRSSSRTGIIADEEEKHHKYIIQAVLLRKSWPLTPTQWQFVEQLKEQEKNELKIFNRQPSPSATRPDATKRANQNQSGAATGGAKQTKGGKPTGATTARPSTAKTATSVQVDITKPHWTLRVVSDADKGEELNLKKDTERMEELINTKKAWETYEAGRAQKSETDEQKLPDGDEQQKDIVSPTEPVKKAQDKKAETETTVKTGKGAAKKVKEETIKPPEVISEQPPPPPIDEPLLDEPPPQKPKIILPPLDIKHYLRHKTSSEEPITISHFFEQEELRRRQQEFQLYAQFAEELHNVREEDNTNRYKEKIRQLEEYVDLQAKIDTSRKQINEPREAFRQRFLEAERLRLAELAAQEAALAAQAAEKKDVKGAKKGGKGSAGKGKKK</sequence>
<feature type="compositionally biased region" description="Pro residues" evidence="1">
    <location>
        <begin position="225"/>
        <end position="243"/>
    </location>
</feature>
<dbReference type="EMBL" id="CAJNOK010016852">
    <property type="protein sequence ID" value="CAF1253113.1"/>
    <property type="molecule type" value="Genomic_DNA"/>
</dbReference>
<feature type="region of interest" description="Disordered" evidence="1">
    <location>
        <begin position="158"/>
        <end position="245"/>
    </location>
</feature>
<dbReference type="Proteomes" id="UP000681722">
    <property type="component" value="Unassembled WGS sequence"/>
</dbReference>
<feature type="compositionally biased region" description="Basic and acidic residues" evidence="1">
    <location>
        <begin position="186"/>
        <end position="199"/>
    </location>
</feature>
<dbReference type="PANTHER" id="PTHR46298:SF1">
    <property type="entry name" value="ANDROGLOBIN"/>
    <property type="match status" value="1"/>
</dbReference>
<dbReference type="EMBL" id="CAJNOQ010000587">
    <property type="protein sequence ID" value="CAF0817974.1"/>
    <property type="molecule type" value="Genomic_DNA"/>
</dbReference>
<protein>
    <recommendedName>
        <fullName evidence="2">Androglobin domain-containing protein</fullName>
    </recommendedName>
</protein>
<feature type="domain" description="Androglobin" evidence="2">
    <location>
        <begin position="17"/>
        <end position="131"/>
    </location>
</feature>
<dbReference type="EMBL" id="CAJOBA010038408">
    <property type="protein sequence ID" value="CAF4060250.1"/>
    <property type="molecule type" value="Genomic_DNA"/>
</dbReference>
<dbReference type="EMBL" id="CAJOBC010000587">
    <property type="protein sequence ID" value="CAF3604220.1"/>
    <property type="molecule type" value="Genomic_DNA"/>
</dbReference>
<accession>A0A813TXX2</accession>
<feature type="region of interest" description="Disordered" evidence="1">
    <location>
        <begin position="55"/>
        <end position="111"/>
    </location>
</feature>
<feature type="region of interest" description="Disordered" evidence="1">
    <location>
        <begin position="364"/>
        <end position="387"/>
    </location>
</feature>
<evidence type="ECO:0000313" key="7">
    <source>
        <dbReference type="Proteomes" id="UP000663829"/>
    </source>
</evidence>
<keyword evidence="7" id="KW-1185">Reference proteome</keyword>
<dbReference type="InterPro" id="IPR054095">
    <property type="entry name" value="Androglobin_V"/>
</dbReference>
<dbReference type="Proteomes" id="UP000682733">
    <property type="component" value="Unassembled WGS sequence"/>
</dbReference>
<comment type="caution">
    <text evidence="3">The sequence shown here is derived from an EMBL/GenBank/DDBJ whole genome shotgun (WGS) entry which is preliminary data.</text>
</comment>
<evidence type="ECO:0000313" key="6">
    <source>
        <dbReference type="EMBL" id="CAF4060250.1"/>
    </source>
</evidence>
<gene>
    <name evidence="3" type="ORF">GPM918_LOCUS4392</name>
    <name evidence="4" type="ORF">OVA965_LOCUS26371</name>
    <name evidence="5" type="ORF">SRO942_LOCUS4393</name>
    <name evidence="6" type="ORF">TMI583_LOCUS27113</name>
</gene>
<evidence type="ECO:0000313" key="5">
    <source>
        <dbReference type="EMBL" id="CAF3604220.1"/>
    </source>
</evidence>
<dbReference type="AlphaFoldDB" id="A0A813TXX2"/>
<evidence type="ECO:0000313" key="4">
    <source>
        <dbReference type="EMBL" id="CAF1253113.1"/>
    </source>
</evidence>
<dbReference type="Proteomes" id="UP000663829">
    <property type="component" value="Unassembled WGS sequence"/>
</dbReference>
<dbReference type="InterPro" id="IPR053033">
    <property type="entry name" value="Androglobin-like"/>
</dbReference>
<organism evidence="3 7">
    <name type="scientific">Didymodactylos carnosus</name>
    <dbReference type="NCBI Taxonomy" id="1234261"/>
    <lineage>
        <taxon>Eukaryota</taxon>
        <taxon>Metazoa</taxon>
        <taxon>Spiralia</taxon>
        <taxon>Gnathifera</taxon>
        <taxon>Rotifera</taxon>
        <taxon>Eurotatoria</taxon>
        <taxon>Bdelloidea</taxon>
        <taxon>Philodinida</taxon>
        <taxon>Philodinidae</taxon>
        <taxon>Didymodactylos</taxon>
    </lineage>
</organism>
<dbReference type="PANTHER" id="PTHR46298">
    <property type="entry name" value="ANDROGLOBIN"/>
    <property type="match status" value="1"/>
</dbReference>
<evidence type="ECO:0000256" key="1">
    <source>
        <dbReference type="SAM" id="MobiDB-lite"/>
    </source>
</evidence>
<evidence type="ECO:0000313" key="3">
    <source>
        <dbReference type="EMBL" id="CAF0817974.1"/>
    </source>
</evidence>
<evidence type="ECO:0000259" key="2">
    <source>
        <dbReference type="Pfam" id="PF22070"/>
    </source>
</evidence>
<feature type="compositionally biased region" description="Basic and acidic residues" evidence="1">
    <location>
        <begin position="159"/>
        <end position="178"/>
    </location>
</feature>
<dbReference type="Proteomes" id="UP000677228">
    <property type="component" value="Unassembled WGS sequence"/>
</dbReference>
<reference evidence="3" key="1">
    <citation type="submission" date="2021-02" db="EMBL/GenBank/DDBJ databases">
        <authorList>
            <person name="Nowell W R."/>
        </authorList>
    </citation>
    <scope>NUCLEOTIDE SEQUENCE</scope>
</reference>
<proteinExistence type="predicted"/>
<feature type="compositionally biased region" description="Basic residues" evidence="1">
    <location>
        <begin position="373"/>
        <end position="387"/>
    </location>
</feature>